<proteinExistence type="predicted"/>
<dbReference type="AlphaFoldDB" id="A0A4R8M2T1"/>
<dbReference type="Proteomes" id="UP000295066">
    <property type="component" value="Unassembled WGS sequence"/>
</dbReference>
<evidence type="ECO:0000259" key="1">
    <source>
        <dbReference type="Pfam" id="PF13546"/>
    </source>
</evidence>
<feature type="domain" description="Transposase IS701-like DDE" evidence="1">
    <location>
        <begin position="57"/>
        <end position="247"/>
    </location>
</feature>
<dbReference type="RefSeq" id="WP_166670174.1">
    <property type="nucleotide sequence ID" value="NZ_SORI01000020.1"/>
</dbReference>
<accession>A0A4R8M2T1</accession>
<dbReference type="SUPFAM" id="SSF53098">
    <property type="entry name" value="Ribonuclease H-like"/>
    <property type="match status" value="1"/>
</dbReference>
<reference evidence="2 3" key="1">
    <citation type="submission" date="2019-03" db="EMBL/GenBank/DDBJ databases">
        <title>Genomic Encyclopedia of Type Strains, Phase IV (KMG-IV): sequencing the most valuable type-strain genomes for metagenomic binning, comparative biology and taxonomic classification.</title>
        <authorList>
            <person name="Goeker M."/>
        </authorList>
    </citation>
    <scope>NUCLEOTIDE SEQUENCE [LARGE SCALE GENOMIC DNA]</scope>
    <source>
        <strain evidence="2 3">DSM 25964</strain>
    </source>
</reference>
<dbReference type="Gene3D" id="3.90.350.10">
    <property type="entry name" value="Transposase Inhibitor Protein From Tn5, Chain A, domain 1"/>
    <property type="match status" value="1"/>
</dbReference>
<dbReference type="InterPro" id="IPR012337">
    <property type="entry name" value="RNaseH-like_sf"/>
</dbReference>
<protein>
    <submittedName>
        <fullName evidence="2">IS4 family transposase</fullName>
    </submittedName>
</protein>
<evidence type="ECO:0000313" key="2">
    <source>
        <dbReference type="EMBL" id="TDY55932.1"/>
    </source>
</evidence>
<organism evidence="2 3">
    <name type="scientific">Aminivibrio pyruvatiphilus</name>
    <dbReference type="NCBI Taxonomy" id="1005740"/>
    <lineage>
        <taxon>Bacteria</taxon>
        <taxon>Thermotogati</taxon>
        <taxon>Synergistota</taxon>
        <taxon>Synergistia</taxon>
        <taxon>Synergistales</taxon>
        <taxon>Aminobacteriaceae</taxon>
        <taxon>Aminivibrio</taxon>
    </lineage>
</organism>
<keyword evidence="3" id="KW-1185">Reference proteome</keyword>
<sequence>MTPILHHAGSDDDTLCSAAAFFHTFGISGLFNRSARTGKGIPPVRILQFLFALVFLRKTFFEMVRENCLPWGKDTFYRFLSESRINWRRFLLLVAKRLLDTFFLPLTTERRDRVLILDDSMYSRNRSKKVELLSKCYDHCAHRYFRGFRMLSLGWSDGRSFLPLAFSLLGSAKEEKRFFGAADTDGRTSGARRRKEAVMKTSEAALILLDAALQNGIKADFLLFDSWFATNQFLHSVHRKGVRSIAMAKDFNSLQFLAVQKDGTKKRMKLADLYQQASPGLDRKDIPGSVLVEVDSGKDSQEAPLPVKVVFVRNRKNGAKREWLAVLCTDTSVPDEEVVRIYGKRWSIEVFFKACKSMLRLGKEFQTRSYDSLVAHTSIVFLRYMMLSFELRRSEDDRAYGELFCRFCEELEDISFVASLALLLEMLKSAVRAGIALTETILEGMFVEFVRKTPRFLRNKMGVLTAFSMS</sequence>
<evidence type="ECO:0000313" key="3">
    <source>
        <dbReference type="Proteomes" id="UP000295066"/>
    </source>
</evidence>
<name>A0A4R8M2T1_9BACT</name>
<dbReference type="InterPro" id="IPR038721">
    <property type="entry name" value="IS701-like_DDE_dom"/>
</dbReference>
<dbReference type="Pfam" id="PF13546">
    <property type="entry name" value="DDE_5"/>
    <property type="match status" value="1"/>
</dbReference>
<dbReference type="EMBL" id="SORI01000020">
    <property type="protein sequence ID" value="TDY55932.1"/>
    <property type="molecule type" value="Genomic_DNA"/>
</dbReference>
<comment type="caution">
    <text evidence="2">The sequence shown here is derived from an EMBL/GenBank/DDBJ whole genome shotgun (WGS) entry which is preliminary data.</text>
</comment>
<gene>
    <name evidence="2" type="ORF">C8D99_12013</name>
</gene>